<dbReference type="PANTHER" id="PTHR33078">
    <property type="entry name" value="PROTEIN YCF2-RELATED"/>
    <property type="match status" value="1"/>
</dbReference>
<comment type="subcellular location">
    <subcellularLocation>
        <location evidence="2">Plastid</location>
    </subcellularLocation>
</comment>
<reference evidence="7 8" key="1">
    <citation type="submission" date="2024-01" db="EMBL/GenBank/DDBJ databases">
        <title>Genome assemblies of Stephania.</title>
        <authorList>
            <person name="Yang L."/>
        </authorList>
    </citation>
    <scope>NUCLEOTIDE SEQUENCE [LARGE SCALE GENOMIC DNA]</scope>
    <source>
        <strain evidence="7">YNDBR</strain>
        <tissue evidence="7">Leaf</tissue>
    </source>
</reference>
<evidence type="ECO:0000256" key="3">
    <source>
        <dbReference type="ARBA" id="ARBA00009361"/>
    </source>
</evidence>
<dbReference type="EMBL" id="JBBNAF010000003">
    <property type="protein sequence ID" value="KAK9159998.1"/>
    <property type="molecule type" value="Genomic_DNA"/>
</dbReference>
<keyword evidence="6" id="KW-0067">ATP-binding</keyword>
<accession>A0AAP0PXG5</accession>
<dbReference type="GO" id="GO:0009536">
    <property type="term" value="C:plastid"/>
    <property type="evidence" value="ECO:0007669"/>
    <property type="project" value="UniProtKB-SubCell"/>
</dbReference>
<evidence type="ECO:0000256" key="5">
    <source>
        <dbReference type="ARBA" id="ARBA00022741"/>
    </source>
</evidence>
<keyword evidence="4" id="KW-0934">Plastid</keyword>
<proteinExistence type="inferred from homology"/>
<evidence type="ECO:0000256" key="4">
    <source>
        <dbReference type="ARBA" id="ARBA00022640"/>
    </source>
</evidence>
<sequence>MAWAPRIWRPWGNLFDCIERPNELGLPYWARSFQGKRIIYHKKDELQEDELREDDSEFLQSGTMQSRDVKGGCQVWRLEPVANPAATSRR</sequence>
<name>A0AAP0PXG5_9MAGN</name>
<evidence type="ECO:0000256" key="2">
    <source>
        <dbReference type="ARBA" id="ARBA00004474"/>
    </source>
</evidence>
<dbReference type="AlphaFoldDB" id="A0AAP0PXG5"/>
<evidence type="ECO:0000313" key="7">
    <source>
        <dbReference type="EMBL" id="KAK9159998.1"/>
    </source>
</evidence>
<keyword evidence="5" id="KW-0547">Nucleotide-binding</keyword>
<comment type="function">
    <text evidence="1">Probable ATPase of unknown function. Its presence in a non-photosynthetic plant (Epifagus virginiana) and experiments in tobacco indicate that it has an essential function which is probably not related to photosynthesis.</text>
</comment>
<keyword evidence="8" id="KW-1185">Reference proteome</keyword>
<evidence type="ECO:0000313" key="8">
    <source>
        <dbReference type="Proteomes" id="UP001420932"/>
    </source>
</evidence>
<comment type="similarity">
    <text evidence="3">Belongs to the Ycf2 family.</text>
</comment>
<dbReference type="PANTHER" id="PTHR33078:SF100">
    <property type="entry name" value="PROTEIN YCF2"/>
    <property type="match status" value="1"/>
</dbReference>
<comment type="caution">
    <text evidence="7">The sequence shown here is derived from an EMBL/GenBank/DDBJ whole genome shotgun (WGS) entry which is preliminary data.</text>
</comment>
<evidence type="ECO:0000256" key="6">
    <source>
        <dbReference type="ARBA" id="ARBA00022840"/>
    </source>
</evidence>
<dbReference type="Proteomes" id="UP001420932">
    <property type="component" value="Unassembled WGS sequence"/>
</dbReference>
<organism evidence="7 8">
    <name type="scientific">Stephania yunnanensis</name>
    <dbReference type="NCBI Taxonomy" id="152371"/>
    <lineage>
        <taxon>Eukaryota</taxon>
        <taxon>Viridiplantae</taxon>
        <taxon>Streptophyta</taxon>
        <taxon>Embryophyta</taxon>
        <taxon>Tracheophyta</taxon>
        <taxon>Spermatophyta</taxon>
        <taxon>Magnoliopsida</taxon>
        <taxon>Ranunculales</taxon>
        <taxon>Menispermaceae</taxon>
        <taxon>Menispermoideae</taxon>
        <taxon>Cissampelideae</taxon>
        <taxon>Stephania</taxon>
    </lineage>
</organism>
<gene>
    <name evidence="7" type="ORF">Syun_006339</name>
</gene>
<evidence type="ECO:0000256" key="1">
    <source>
        <dbReference type="ARBA" id="ARBA00002329"/>
    </source>
</evidence>
<dbReference type="GO" id="GO:0005524">
    <property type="term" value="F:ATP binding"/>
    <property type="evidence" value="ECO:0007669"/>
    <property type="project" value="UniProtKB-KW"/>
</dbReference>
<protein>
    <submittedName>
        <fullName evidence="7">Uncharacterized protein</fullName>
    </submittedName>
</protein>